<evidence type="ECO:0000313" key="1">
    <source>
        <dbReference type="EMBL" id="KKL86615.1"/>
    </source>
</evidence>
<proteinExistence type="predicted"/>
<accession>A0A0F9HY21</accession>
<sequence>MTANQELRLTQKDANGMIKEMRHKLGKAIEAKDWHRAADLESYIHGMEQMEILYNLKIDEIIENRMNQILGSP</sequence>
<dbReference type="EMBL" id="LAZR01021062">
    <property type="protein sequence ID" value="KKL86615.1"/>
    <property type="molecule type" value="Genomic_DNA"/>
</dbReference>
<dbReference type="AlphaFoldDB" id="A0A0F9HY21"/>
<reference evidence="1" key="1">
    <citation type="journal article" date="2015" name="Nature">
        <title>Complex archaea that bridge the gap between prokaryotes and eukaryotes.</title>
        <authorList>
            <person name="Spang A."/>
            <person name="Saw J.H."/>
            <person name="Jorgensen S.L."/>
            <person name="Zaremba-Niedzwiedzka K."/>
            <person name="Martijn J."/>
            <person name="Lind A.E."/>
            <person name="van Eijk R."/>
            <person name="Schleper C."/>
            <person name="Guy L."/>
            <person name="Ettema T.J."/>
        </authorList>
    </citation>
    <scope>NUCLEOTIDE SEQUENCE</scope>
</reference>
<comment type="caution">
    <text evidence="1">The sequence shown here is derived from an EMBL/GenBank/DDBJ whole genome shotgun (WGS) entry which is preliminary data.</text>
</comment>
<organism evidence="1">
    <name type="scientific">marine sediment metagenome</name>
    <dbReference type="NCBI Taxonomy" id="412755"/>
    <lineage>
        <taxon>unclassified sequences</taxon>
        <taxon>metagenomes</taxon>
        <taxon>ecological metagenomes</taxon>
    </lineage>
</organism>
<gene>
    <name evidence="1" type="ORF">LCGC14_1942970</name>
</gene>
<name>A0A0F9HY21_9ZZZZ</name>
<protein>
    <submittedName>
        <fullName evidence="1">Uncharacterized protein</fullName>
    </submittedName>
</protein>